<organism evidence="11 12">
    <name type="scientific">Miniimonas arenae</name>
    <dbReference type="NCBI Taxonomy" id="676201"/>
    <lineage>
        <taxon>Bacteria</taxon>
        <taxon>Bacillati</taxon>
        <taxon>Actinomycetota</taxon>
        <taxon>Actinomycetes</taxon>
        <taxon>Micrococcales</taxon>
        <taxon>Beutenbergiaceae</taxon>
        <taxon>Miniimonas</taxon>
    </lineage>
</organism>
<dbReference type="NCBIfam" id="NF001567">
    <property type="entry name" value="PRK00389.1"/>
    <property type="match status" value="1"/>
</dbReference>
<feature type="compositionally biased region" description="Low complexity" evidence="8">
    <location>
        <begin position="125"/>
        <end position="136"/>
    </location>
</feature>
<dbReference type="PIRSF" id="PIRSF006487">
    <property type="entry name" value="GcvT"/>
    <property type="match status" value="1"/>
</dbReference>
<dbReference type="InterPro" id="IPR029043">
    <property type="entry name" value="GcvT/YgfZ_C"/>
</dbReference>
<dbReference type="InterPro" id="IPR028896">
    <property type="entry name" value="GcvT/YgfZ/DmdA"/>
</dbReference>
<feature type="domain" description="GCVT N-terminal" evidence="9">
    <location>
        <begin position="141"/>
        <end position="326"/>
    </location>
</feature>
<comment type="catalytic activity">
    <reaction evidence="6">
        <text>N(6)-[(R)-S(8)-aminomethyldihydrolipoyl]-L-lysyl-[protein] + (6S)-5,6,7,8-tetrahydrofolate = N(6)-[(R)-dihydrolipoyl]-L-lysyl-[protein] + (6R)-5,10-methylene-5,6,7,8-tetrahydrofolate + NH4(+)</text>
        <dbReference type="Rhea" id="RHEA:16945"/>
        <dbReference type="Rhea" id="RHEA-COMP:10475"/>
        <dbReference type="Rhea" id="RHEA-COMP:10492"/>
        <dbReference type="ChEBI" id="CHEBI:15636"/>
        <dbReference type="ChEBI" id="CHEBI:28938"/>
        <dbReference type="ChEBI" id="CHEBI:57453"/>
        <dbReference type="ChEBI" id="CHEBI:83100"/>
        <dbReference type="ChEBI" id="CHEBI:83143"/>
        <dbReference type="EC" id="2.1.2.10"/>
    </reaction>
</comment>
<dbReference type="PANTHER" id="PTHR43757">
    <property type="entry name" value="AMINOMETHYLTRANSFERASE"/>
    <property type="match status" value="1"/>
</dbReference>
<dbReference type="RefSeq" id="WP_139987647.1">
    <property type="nucleotide sequence ID" value="NZ_VENP01000069.1"/>
</dbReference>
<gene>
    <name evidence="11" type="primary">gcvT</name>
    <name evidence="11" type="ORF">FH969_13475</name>
</gene>
<comment type="caution">
    <text evidence="11">The sequence shown here is derived from an EMBL/GenBank/DDBJ whole genome shotgun (WGS) entry which is preliminary data.</text>
</comment>
<evidence type="ECO:0000256" key="2">
    <source>
        <dbReference type="ARBA" id="ARBA00012616"/>
    </source>
</evidence>
<protein>
    <recommendedName>
        <fullName evidence="2">aminomethyltransferase</fullName>
        <ecNumber evidence="2">2.1.2.10</ecNumber>
    </recommendedName>
    <alternativeName>
        <fullName evidence="5">Glycine cleavage system T protein</fullName>
    </alternativeName>
</protein>
<dbReference type="EC" id="2.1.2.10" evidence="2"/>
<proteinExistence type="inferred from homology"/>
<dbReference type="GO" id="GO:0032259">
    <property type="term" value="P:methylation"/>
    <property type="evidence" value="ECO:0007669"/>
    <property type="project" value="UniProtKB-KW"/>
</dbReference>
<keyword evidence="4 11" id="KW-0808">Transferase</keyword>
<dbReference type="PANTHER" id="PTHR43757:SF2">
    <property type="entry name" value="AMINOMETHYLTRANSFERASE, MITOCHONDRIAL"/>
    <property type="match status" value="1"/>
</dbReference>
<feature type="domain" description="GCVT N-terminal" evidence="9">
    <location>
        <begin position="17"/>
        <end position="113"/>
    </location>
</feature>
<dbReference type="AlphaFoldDB" id="A0A5C5BAH3"/>
<feature type="binding site" evidence="7">
    <location>
        <position position="259"/>
    </location>
    <ligand>
        <name>substrate</name>
    </ligand>
</feature>
<dbReference type="GO" id="GO:0008168">
    <property type="term" value="F:methyltransferase activity"/>
    <property type="evidence" value="ECO:0007669"/>
    <property type="project" value="UniProtKB-KW"/>
</dbReference>
<evidence type="ECO:0000256" key="3">
    <source>
        <dbReference type="ARBA" id="ARBA00022576"/>
    </source>
</evidence>
<keyword evidence="3" id="KW-0032">Aminotransferase</keyword>
<dbReference type="Gene3D" id="2.40.30.110">
    <property type="entry name" value="Aminomethyltransferase beta-barrel domains"/>
    <property type="match status" value="1"/>
</dbReference>
<evidence type="ECO:0000256" key="4">
    <source>
        <dbReference type="ARBA" id="ARBA00022679"/>
    </source>
</evidence>
<dbReference type="GO" id="GO:0008483">
    <property type="term" value="F:transaminase activity"/>
    <property type="evidence" value="ECO:0007669"/>
    <property type="project" value="UniProtKB-KW"/>
</dbReference>
<evidence type="ECO:0000256" key="5">
    <source>
        <dbReference type="ARBA" id="ARBA00031395"/>
    </source>
</evidence>
<evidence type="ECO:0000259" key="9">
    <source>
        <dbReference type="Pfam" id="PF01571"/>
    </source>
</evidence>
<evidence type="ECO:0000313" key="12">
    <source>
        <dbReference type="Proteomes" id="UP000313849"/>
    </source>
</evidence>
<feature type="region of interest" description="Disordered" evidence="8">
    <location>
        <begin position="116"/>
        <end position="137"/>
    </location>
</feature>
<evidence type="ECO:0000256" key="7">
    <source>
        <dbReference type="PIRSR" id="PIRSR006487-1"/>
    </source>
</evidence>
<feature type="domain" description="Aminomethyltransferase C-terminal" evidence="10">
    <location>
        <begin position="346"/>
        <end position="422"/>
    </location>
</feature>
<reference evidence="11 12" key="1">
    <citation type="submission" date="2019-06" db="EMBL/GenBank/DDBJ databases">
        <title>Draft genome sequence of Miniimonas arenae KCTC 19750T isolated from sea sand.</title>
        <authorList>
            <person name="Park S.-J."/>
        </authorList>
    </citation>
    <scope>NUCLEOTIDE SEQUENCE [LARGE SCALE GENOMIC DNA]</scope>
    <source>
        <strain evidence="11 12">KCTC 19750</strain>
    </source>
</reference>
<dbReference type="InterPro" id="IPR027266">
    <property type="entry name" value="TrmE/GcvT-like"/>
</dbReference>
<name>A0A5C5BAH3_9MICO</name>
<dbReference type="Proteomes" id="UP000313849">
    <property type="component" value="Unassembled WGS sequence"/>
</dbReference>
<dbReference type="Pfam" id="PF08669">
    <property type="entry name" value="GCV_T_C"/>
    <property type="match status" value="1"/>
</dbReference>
<dbReference type="GO" id="GO:0004047">
    <property type="term" value="F:aminomethyltransferase activity"/>
    <property type="evidence" value="ECO:0007669"/>
    <property type="project" value="UniProtKB-EC"/>
</dbReference>
<dbReference type="Pfam" id="PF01571">
    <property type="entry name" value="GCV_T"/>
    <property type="match status" value="2"/>
</dbReference>
<comment type="similarity">
    <text evidence="1">Belongs to the GcvT family.</text>
</comment>
<keyword evidence="12" id="KW-1185">Reference proteome</keyword>
<dbReference type="Gene3D" id="3.30.1360.120">
    <property type="entry name" value="Probable tRNA modification gtpase trme, domain 1"/>
    <property type="match status" value="2"/>
</dbReference>
<dbReference type="InterPro" id="IPR013977">
    <property type="entry name" value="GcvT_C"/>
</dbReference>
<dbReference type="EMBL" id="VENP01000069">
    <property type="protein sequence ID" value="TNU73042.1"/>
    <property type="molecule type" value="Genomic_DNA"/>
</dbReference>
<dbReference type="InterPro" id="IPR006223">
    <property type="entry name" value="GcvT"/>
</dbReference>
<evidence type="ECO:0000313" key="11">
    <source>
        <dbReference type="EMBL" id="TNU73042.1"/>
    </source>
</evidence>
<dbReference type="Gene3D" id="3.30.70.1400">
    <property type="entry name" value="Aminomethyltransferase beta-barrel domains"/>
    <property type="match status" value="1"/>
</dbReference>
<dbReference type="GO" id="GO:0005960">
    <property type="term" value="C:glycine cleavage complex"/>
    <property type="evidence" value="ECO:0007669"/>
    <property type="project" value="InterPro"/>
</dbReference>
<evidence type="ECO:0000256" key="6">
    <source>
        <dbReference type="ARBA" id="ARBA00047665"/>
    </source>
</evidence>
<keyword evidence="11" id="KW-0489">Methyltransferase</keyword>
<dbReference type="SUPFAM" id="SSF103025">
    <property type="entry name" value="Folate-binding domain"/>
    <property type="match status" value="1"/>
</dbReference>
<evidence type="ECO:0000256" key="1">
    <source>
        <dbReference type="ARBA" id="ARBA00008609"/>
    </source>
</evidence>
<accession>A0A5C5BAH3</accession>
<dbReference type="OrthoDB" id="9774591at2"/>
<dbReference type="Gene3D" id="4.10.1250.10">
    <property type="entry name" value="Aminomethyltransferase fragment"/>
    <property type="match status" value="1"/>
</dbReference>
<evidence type="ECO:0000259" key="10">
    <source>
        <dbReference type="Pfam" id="PF08669"/>
    </source>
</evidence>
<dbReference type="GO" id="GO:0006546">
    <property type="term" value="P:glycine catabolic process"/>
    <property type="evidence" value="ECO:0007669"/>
    <property type="project" value="InterPro"/>
</dbReference>
<dbReference type="InterPro" id="IPR006222">
    <property type="entry name" value="GCVT_N"/>
</dbReference>
<evidence type="ECO:0000256" key="8">
    <source>
        <dbReference type="SAM" id="MobiDB-lite"/>
    </source>
</evidence>
<dbReference type="GO" id="GO:0005829">
    <property type="term" value="C:cytosol"/>
    <property type="evidence" value="ECO:0007669"/>
    <property type="project" value="TreeGrafter"/>
</dbReference>
<dbReference type="NCBIfam" id="TIGR00528">
    <property type="entry name" value="gcvT"/>
    <property type="match status" value="1"/>
</dbReference>
<dbReference type="SUPFAM" id="SSF101790">
    <property type="entry name" value="Aminomethyltransferase beta-barrel domain"/>
    <property type="match status" value="1"/>
</dbReference>
<sequence>MSPDQSADQPDLHRTPLHDAHVALGATMVGFAGWSMPVKYTSDVAEHTAVRTAVGLFDISHMAQITVTGPDAAAFLDHALAGRISTLAPLQSRYTMILADSGGIIDDLIVTNTHLPADAGTPPSDAATDQAAGAAEPAPPTEFLVVANAANREPVLAALQERLLARSGADESAPGDTGAVTITDTHRALVAVQGPHAVAVLHDLAAAGDLVVNPGHAVAPDGTEITLDTLRYYRTVPATFRDAPVTLSRTGYTGEDGFELSIAPLQAGDLWEALLAVGQAHGIVPAGLAARDTLRLEAGMPLYGHELTLDTLPVQAGLGRVVATAKDDFVGKAGVEAGPAADAPVLVGLALPGRRAGRADYRVLDGEGTDVGVVTSGVLSPTLGHPIAMAYVRPDLSAPGTVLAVDVRGTAIPATVVELPFYRRSKES</sequence>